<accession>A0A0K8RHG1</accession>
<evidence type="ECO:0000256" key="1">
    <source>
        <dbReference type="SAM" id="SignalP"/>
    </source>
</evidence>
<organism evidence="2">
    <name type="scientific">Ixodes ricinus</name>
    <name type="common">Common tick</name>
    <name type="synonym">Acarus ricinus</name>
    <dbReference type="NCBI Taxonomy" id="34613"/>
    <lineage>
        <taxon>Eukaryota</taxon>
        <taxon>Metazoa</taxon>
        <taxon>Ecdysozoa</taxon>
        <taxon>Arthropoda</taxon>
        <taxon>Chelicerata</taxon>
        <taxon>Arachnida</taxon>
        <taxon>Acari</taxon>
        <taxon>Parasitiformes</taxon>
        <taxon>Ixodida</taxon>
        <taxon>Ixodoidea</taxon>
        <taxon>Ixodidae</taxon>
        <taxon>Ixodinae</taxon>
        <taxon>Ixodes</taxon>
    </lineage>
</organism>
<feature type="chain" id="PRO_5005517605" evidence="1">
    <location>
        <begin position="21"/>
        <end position="183"/>
    </location>
</feature>
<name>A0A0K8RHG1_IXORI</name>
<keyword evidence="1" id="KW-0732">Signal</keyword>
<protein>
    <submittedName>
        <fullName evidence="2">Putative basic tail protein</fullName>
    </submittedName>
</protein>
<dbReference type="AlphaFoldDB" id="A0A0K8RHG1"/>
<evidence type="ECO:0000313" key="2">
    <source>
        <dbReference type="EMBL" id="JAA70293.1"/>
    </source>
</evidence>
<feature type="signal peptide" evidence="1">
    <location>
        <begin position="1"/>
        <end position="20"/>
    </location>
</feature>
<proteinExistence type="evidence at transcript level"/>
<reference evidence="2" key="1">
    <citation type="submission" date="2012-12" db="EMBL/GenBank/DDBJ databases">
        <title>Identification and characterization of a phenylalanine ammonia-lyase gene family in Isatis indigotica Fort.</title>
        <authorList>
            <person name="Liu Q."/>
            <person name="Chen J."/>
            <person name="Zhou X."/>
            <person name="Di P."/>
            <person name="Xiao Y."/>
            <person name="Xuan H."/>
            <person name="Zhang L."/>
            <person name="Chen W."/>
        </authorList>
    </citation>
    <scope>NUCLEOTIDE SEQUENCE</scope>
    <source>
        <tissue evidence="2">Salivary gland</tissue>
    </source>
</reference>
<sequence length="183" mass="20501">MLAAQLLYVIVACLGQITCAKLDPALKRCPNKAFDDPGYSLGCTYTCKNGNTNDDTVYWGTYNDATVCVDLRDGDPNQFSHIGTCKSGTCVEYKEENIQQVWSTLPETQAQFHDCLRMSSMEPVEKCLYICKKTQRGKEGYFYGAYEDYNKCKLKDGEIGVCLSAFCHGKEHFPKIDNGPLKP</sequence>
<dbReference type="EMBL" id="GADI01003515">
    <property type="protein sequence ID" value="JAA70293.1"/>
    <property type="molecule type" value="mRNA"/>
</dbReference>